<dbReference type="InterPro" id="IPR001087">
    <property type="entry name" value="GDSL"/>
</dbReference>
<dbReference type="KEGG" id="rarg:115749930"/>
<dbReference type="InterPro" id="IPR035669">
    <property type="entry name" value="SGNH_plant_lipase-like"/>
</dbReference>
<dbReference type="InterPro" id="IPR036514">
    <property type="entry name" value="SGNH_hydro_sf"/>
</dbReference>
<evidence type="ECO:0000313" key="7">
    <source>
        <dbReference type="RefSeq" id="XP_030542837.2"/>
    </source>
</evidence>
<dbReference type="Proteomes" id="UP000827889">
    <property type="component" value="Chromosome 2"/>
</dbReference>
<keyword evidence="3" id="KW-0442">Lipid degradation</keyword>
<evidence type="ECO:0000256" key="3">
    <source>
        <dbReference type="ARBA" id="ARBA00022963"/>
    </source>
</evidence>
<dbReference type="RefSeq" id="XP_030542837.2">
    <property type="nucleotide sequence ID" value="XM_030686977.2"/>
</dbReference>
<dbReference type="GO" id="GO:0016788">
    <property type="term" value="F:hydrolase activity, acting on ester bonds"/>
    <property type="evidence" value="ECO:0007669"/>
    <property type="project" value="InterPro"/>
</dbReference>
<keyword evidence="6" id="KW-1185">Reference proteome</keyword>
<evidence type="ECO:0000313" key="6">
    <source>
        <dbReference type="Proteomes" id="UP000827889"/>
    </source>
</evidence>
<evidence type="ECO:0000256" key="5">
    <source>
        <dbReference type="SAM" id="MobiDB-lite"/>
    </source>
</evidence>
<evidence type="ECO:0000256" key="4">
    <source>
        <dbReference type="ARBA" id="ARBA00023098"/>
    </source>
</evidence>
<feature type="region of interest" description="Disordered" evidence="5">
    <location>
        <begin position="1"/>
        <end position="25"/>
    </location>
</feature>
<accession>A0A8B8Q994</accession>
<dbReference type="SUPFAM" id="SSF52266">
    <property type="entry name" value="SGNH hydrolase"/>
    <property type="match status" value="1"/>
</dbReference>
<feature type="compositionally biased region" description="Polar residues" evidence="5">
    <location>
        <begin position="1"/>
        <end position="10"/>
    </location>
</feature>
<dbReference type="Gene3D" id="3.40.50.1110">
    <property type="entry name" value="SGNH hydrolase"/>
    <property type="match status" value="1"/>
</dbReference>
<dbReference type="PANTHER" id="PTHR45648">
    <property type="entry name" value="GDSL LIPASE/ACYLHYDROLASE FAMILY PROTEIN (AFU_ORTHOLOGUE AFUA_4G14700)"/>
    <property type="match status" value="1"/>
</dbReference>
<evidence type="ECO:0000256" key="1">
    <source>
        <dbReference type="ARBA" id="ARBA00008668"/>
    </source>
</evidence>
<reference evidence="6" key="1">
    <citation type="submission" date="2025-05" db="UniProtKB">
        <authorList>
            <consortium name="RefSeq"/>
        </authorList>
    </citation>
    <scope>NUCLEOTIDE SEQUENCE [LARGE SCALE GENOMIC DNA]</scope>
</reference>
<dbReference type="GeneID" id="115749930"/>
<name>A0A8B8Q994_9MYRT</name>
<dbReference type="AlphaFoldDB" id="A0A8B8Q994"/>
<reference evidence="7" key="2">
    <citation type="submission" date="2025-08" db="UniProtKB">
        <authorList>
            <consortium name="RefSeq"/>
        </authorList>
    </citation>
    <scope>IDENTIFICATION</scope>
    <source>
        <tissue evidence="7">Leaf</tissue>
    </source>
</reference>
<dbReference type="CDD" id="cd01837">
    <property type="entry name" value="SGNH_plant_lipase_like"/>
    <property type="match status" value="1"/>
</dbReference>
<dbReference type="PANTHER" id="PTHR45648:SF106">
    <property type="entry name" value="ANTHER-SPECIFIC PROLINE-RICH PROTEIN APG"/>
    <property type="match status" value="1"/>
</dbReference>
<gene>
    <name evidence="7" type="primary">LOC115749930</name>
</gene>
<comment type="similarity">
    <text evidence="1">Belongs to the 'GDSL' lipolytic enzyme family.</text>
</comment>
<keyword evidence="4" id="KW-0443">Lipid metabolism</keyword>
<organism evidence="6 7">
    <name type="scientific">Rhodamnia argentea</name>
    <dbReference type="NCBI Taxonomy" id="178133"/>
    <lineage>
        <taxon>Eukaryota</taxon>
        <taxon>Viridiplantae</taxon>
        <taxon>Streptophyta</taxon>
        <taxon>Embryophyta</taxon>
        <taxon>Tracheophyta</taxon>
        <taxon>Spermatophyta</taxon>
        <taxon>Magnoliopsida</taxon>
        <taxon>eudicotyledons</taxon>
        <taxon>Gunneridae</taxon>
        <taxon>Pentapetalae</taxon>
        <taxon>rosids</taxon>
        <taxon>malvids</taxon>
        <taxon>Myrtales</taxon>
        <taxon>Myrtaceae</taxon>
        <taxon>Myrtoideae</taxon>
        <taxon>Myrteae</taxon>
        <taxon>Australasian group</taxon>
        <taxon>Rhodamnia</taxon>
    </lineage>
</organism>
<keyword evidence="2" id="KW-0378">Hydrolase</keyword>
<dbReference type="Pfam" id="PF00657">
    <property type="entry name" value="Lipase_GDSL"/>
    <property type="match status" value="1"/>
</dbReference>
<protein>
    <submittedName>
        <fullName evidence="7">GDSL esterase/lipase At5g55050-like</fullName>
    </submittedName>
</protein>
<evidence type="ECO:0000256" key="2">
    <source>
        <dbReference type="ARBA" id="ARBA00022801"/>
    </source>
</evidence>
<proteinExistence type="inferred from homology"/>
<dbReference type="GO" id="GO:0016042">
    <property type="term" value="P:lipid catabolic process"/>
    <property type="evidence" value="ECO:0007669"/>
    <property type="project" value="UniProtKB-KW"/>
</dbReference>
<sequence>MERTINNLQKSIKGRLPRQGPNNKDGMFVGDRIHVANLLFSLIHHPIPVPSHCPKKGKFRKGKIRPCFHTSYKAYLHPPSIKAHHLIRFAYQTLHRHLRERERERESGGDMKMASSRVCSRSGFWVVFLVLLGSSCSEGQMVPAVFVFGDSLVDVGNNNYLPVSFAKADFPHNGVDCPTHKPTGRFSNGKNAADFLAEKLGLPTSPPYLALISNSSQSNSSSPFLTGVSFASAGAGIFDGIDEEFHQAIPLTKQVDYFLAVHDNLVRHMGSSGAQKHVAKSLFVIVIGSNDIFGYSRSSDTRKQHTPQQYVDLMASSLKDLLKRLHSYDARKFAFAGLGPIGCCPSQRNQNKTAACKEDTNSWARMYNEALLAMLKGLKSELEEISYSYLDTYTVLQNFIQNPSAYGFTEVKAACCGLGTLNAKVACLPISEYCPNRRDHVFWDRYHPTEAAARIMIDEVFHGSPQYAYPMDLQQLAAVQA</sequence>
<dbReference type="InterPro" id="IPR051058">
    <property type="entry name" value="GDSL_Est/Lipase"/>
</dbReference>